<dbReference type="EMBL" id="CP060052">
    <property type="protein sequence ID" value="QNE05162.1"/>
    <property type="molecule type" value="Genomic_DNA"/>
</dbReference>
<protein>
    <submittedName>
        <fullName evidence="3">3-oxoadipate enol-lactonase</fullName>
        <ecNumber evidence="3">3.1.1.24</ecNumber>
    </submittedName>
</protein>
<dbReference type="PANTHER" id="PTHR43433">
    <property type="entry name" value="HYDROLASE, ALPHA/BETA FOLD FAMILY PROTEIN"/>
    <property type="match status" value="1"/>
</dbReference>
<dbReference type="InterPro" id="IPR000073">
    <property type="entry name" value="AB_hydrolase_1"/>
</dbReference>
<dbReference type="EC" id="3.1.1.24" evidence="3"/>
<dbReference type="EMBL" id="CP060052">
    <property type="protein sequence ID" value="QNE05142.1"/>
    <property type="molecule type" value="Genomic_DNA"/>
</dbReference>
<dbReference type="PANTHER" id="PTHR43433:SF5">
    <property type="entry name" value="AB HYDROLASE-1 DOMAIN-CONTAINING PROTEIN"/>
    <property type="match status" value="1"/>
</dbReference>
<dbReference type="GO" id="GO:0047570">
    <property type="term" value="F:3-oxoadipate enol-lactonase activity"/>
    <property type="evidence" value="ECO:0007669"/>
    <property type="project" value="UniProtKB-EC"/>
</dbReference>
<name>A0A7G6VTU7_9SPHN</name>
<feature type="domain" description="AB hydrolase-1" evidence="1">
    <location>
        <begin position="23"/>
        <end position="125"/>
    </location>
</feature>
<dbReference type="SUPFAM" id="SSF53474">
    <property type="entry name" value="alpha/beta-Hydrolases"/>
    <property type="match status" value="1"/>
</dbReference>
<dbReference type="NCBIfam" id="TIGR02427">
    <property type="entry name" value="protocat_pcaD"/>
    <property type="match status" value="1"/>
</dbReference>
<dbReference type="Gene3D" id="3.40.50.1820">
    <property type="entry name" value="alpha/beta hydrolase"/>
    <property type="match status" value="1"/>
</dbReference>
<evidence type="ECO:0000313" key="4">
    <source>
        <dbReference type="Proteomes" id="UP000515297"/>
    </source>
</evidence>
<proteinExistence type="predicted"/>
<evidence type="ECO:0000313" key="2">
    <source>
        <dbReference type="EMBL" id="QNE05142.1"/>
    </source>
</evidence>
<sequence length="263" mass="27994">MPFTSASPATIYWKLEGSDSGSPLVLLNSIGTDMDLWDGALHDLRRNHLLLRIDTRGHGASSAPPGDYSLEGLAQDILAVMDDAGMNRADIAGVSLGGMIAMQMALQAPERVRRIALICTSATMDRAAWQARIDTISEQGMEGIADLAIARFLSDETVRNQPAMTATLRKALLRMTVDGYRGCAAAIRDMAIDGRLNQIAAPTLVITGSKDASTPFEGHGEHLLSSIPDAQHASLAAAHLAPIEAPTDLASTLEHFFLNGDHA</sequence>
<dbReference type="GO" id="GO:0042952">
    <property type="term" value="P:beta-ketoadipate pathway"/>
    <property type="evidence" value="ECO:0007669"/>
    <property type="project" value="InterPro"/>
</dbReference>
<organism evidence="3 4">
    <name type="scientific">Croceicoccus marinus</name>
    <dbReference type="NCBI Taxonomy" id="450378"/>
    <lineage>
        <taxon>Bacteria</taxon>
        <taxon>Pseudomonadati</taxon>
        <taxon>Pseudomonadota</taxon>
        <taxon>Alphaproteobacteria</taxon>
        <taxon>Sphingomonadales</taxon>
        <taxon>Erythrobacteraceae</taxon>
        <taxon>Croceicoccus</taxon>
    </lineage>
</organism>
<accession>A0A7G6VTU7</accession>
<dbReference type="InterPro" id="IPR029058">
    <property type="entry name" value="AB_hydrolase_fold"/>
</dbReference>
<gene>
    <name evidence="3" type="primary">pcaD</name>
    <name evidence="3" type="ORF">H4O24_00065</name>
    <name evidence="2" type="ORF">H4O24_14850</name>
</gene>
<evidence type="ECO:0000313" key="3">
    <source>
        <dbReference type="EMBL" id="QNE05162.1"/>
    </source>
</evidence>
<keyword evidence="3" id="KW-0378">Hydrolase</keyword>
<dbReference type="InterPro" id="IPR050471">
    <property type="entry name" value="AB_hydrolase"/>
</dbReference>
<dbReference type="Proteomes" id="UP000515297">
    <property type="component" value="Chromosome"/>
</dbReference>
<dbReference type="InterPro" id="IPR026968">
    <property type="entry name" value="PcaD/CatD"/>
</dbReference>
<reference evidence="3 4" key="1">
    <citation type="submission" date="2020-08" db="EMBL/GenBank/DDBJ databases">
        <authorList>
            <person name="Liu G."/>
            <person name="Sun C."/>
        </authorList>
    </citation>
    <scope>NUCLEOTIDE SEQUENCE [LARGE SCALE GENOMIC DNA]</scope>
    <source>
        <strain evidence="3 4">OT19</strain>
    </source>
</reference>
<dbReference type="AlphaFoldDB" id="A0A7G6VTU7"/>
<evidence type="ECO:0000259" key="1">
    <source>
        <dbReference type="Pfam" id="PF00561"/>
    </source>
</evidence>
<dbReference type="Pfam" id="PF00561">
    <property type="entry name" value="Abhydrolase_1"/>
    <property type="match status" value="1"/>
</dbReference>
<dbReference type="PRINTS" id="PR00111">
    <property type="entry name" value="ABHYDROLASE"/>
</dbReference>